<proteinExistence type="predicted"/>
<dbReference type="PANTHER" id="PTHR42685">
    <property type="entry name" value="GERANYLGERANYL DIPHOSPHATE REDUCTASE"/>
    <property type="match status" value="1"/>
</dbReference>
<evidence type="ECO:0000256" key="1">
    <source>
        <dbReference type="SAM" id="MobiDB-lite"/>
    </source>
</evidence>
<dbReference type="Proteomes" id="UP000823521">
    <property type="component" value="Unassembled WGS sequence"/>
</dbReference>
<accession>A0ABS3VRV0</accession>
<gene>
    <name evidence="3" type="ORF">GSF22_14770</name>
</gene>
<evidence type="ECO:0000259" key="2">
    <source>
        <dbReference type="Pfam" id="PF01494"/>
    </source>
</evidence>
<feature type="region of interest" description="Disordered" evidence="1">
    <location>
        <begin position="1"/>
        <end position="35"/>
    </location>
</feature>
<reference evidence="3 4" key="1">
    <citation type="submission" date="2019-12" db="EMBL/GenBank/DDBJ databases">
        <title>Whole genome sequencing of endophytic Actinobacterium Micromonospora sp. MPMI6T.</title>
        <authorList>
            <person name="Evv R."/>
            <person name="Podile A.R."/>
        </authorList>
    </citation>
    <scope>NUCLEOTIDE SEQUENCE [LARGE SCALE GENOMIC DNA]</scope>
    <source>
        <strain evidence="3 4">MPMI6</strain>
    </source>
</reference>
<evidence type="ECO:0000313" key="4">
    <source>
        <dbReference type="Proteomes" id="UP000823521"/>
    </source>
</evidence>
<dbReference type="Gene3D" id="3.50.50.60">
    <property type="entry name" value="FAD/NAD(P)-binding domain"/>
    <property type="match status" value="1"/>
</dbReference>
<name>A0ABS3VRV0_MICEH</name>
<dbReference type="InterPro" id="IPR002938">
    <property type="entry name" value="FAD-bd"/>
</dbReference>
<dbReference type="SUPFAM" id="SSF51905">
    <property type="entry name" value="FAD/NAD(P)-binding domain"/>
    <property type="match status" value="1"/>
</dbReference>
<organism evidence="3 4">
    <name type="scientific">Micromonospora echinofusca</name>
    <dbReference type="NCBI Taxonomy" id="47858"/>
    <lineage>
        <taxon>Bacteria</taxon>
        <taxon>Bacillati</taxon>
        <taxon>Actinomycetota</taxon>
        <taxon>Actinomycetes</taxon>
        <taxon>Micromonosporales</taxon>
        <taxon>Micromonosporaceae</taxon>
        <taxon>Micromonospora</taxon>
    </lineage>
</organism>
<dbReference type="Pfam" id="PF01494">
    <property type="entry name" value="FAD_binding_3"/>
    <property type="match status" value="1"/>
</dbReference>
<dbReference type="InterPro" id="IPR050407">
    <property type="entry name" value="Geranylgeranyl_reductase"/>
</dbReference>
<keyword evidence="4" id="KW-1185">Reference proteome</keyword>
<dbReference type="EMBL" id="WVUH01000112">
    <property type="protein sequence ID" value="MBO4207262.1"/>
    <property type="molecule type" value="Genomic_DNA"/>
</dbReference>
<evidence type="ECO:0000313" key="3">
    <source>
        <dbReference type="EMBL" id="MBO4207262.1"/>
    </source>
</evidence>
<comment type="caution">
    <text evidence="3">The sequence shown here is derived from an EMBL/GenBank/DDBJ whole genome shotgun (WGS) entry which is preliminary data.</text>
</comment>
<feature type="domain" description="FAD-binding" evidence="2">
    <location>
        <begin position="40"/>
        <end position="373"/>
    </location>
</feature>
<protein>
    <submittedName>
        <fullName evidence="3">NAD(P)/FAD-dependent oxidoreductase</fullName>
    </submittedName>
</protein>
<sequence length="453" mass="49847">MPLSTPTAGVPARRQRLSRPEHRGGSRPVNTPNSDQSLLDVAVVGGSIAGCVTAIRFSQMGYRVGIFDKKTMGDQSYKQLCTHFIQPHAVPVLAQIGLAHLYEPAYSVPTKAVFVTPGGLVEGPGNYLPGQQDLFALNLERRILDPALRAAAQQQGVRYLDATTVESIEQDDSGWSLHTRGETGSHRFRARLVVAADGRRSRLARELGNPTEEHPNDRASLRGYFTGIKTREDDRSVFIMNDRDLACVYPLPGGRTQLVLFAEKSRVESWRGPDGRLPQFLTYFDDLPDAPSMSDAVPETTLLGYTDYPNQIRQPVWGSIPFVGDAALSLDPMSGVGCGFALVSADLLARSFADRSLTGDDLRAGLDEYRARFEAVLLPHAEGICRDALVDKDEAAQRRTFETISGNPELSQKYLALTGRMLLPDEFKQDLMRAMMSAAFLKRRPRSSPTKPS</sequence>
<dbReference type="InterPro" id="IPR036188">
    <property type="entry name" value="FAD/NAD-bd_sf"/>
</dbReference>
<dbReference type="PANTHER" id="PTHR42685:SF21">
    <property type="entry name" value="DEHYDROGENASE (FLAVOPROTEIN)-LIKE PROTEIN"/>
    <property type="match status" value="1"/>
</dbReference>
<dbReference type="PRINTS" id="PR00420">
    <property type="entry name" value="RNGMNOXGNASE"/>
</dbReference>